<evidence type="ECO:0000259" key="1">
    <source>
        <dbReference type="Pfam" id="PF04389"/>
    </source>
</evidence>
<dbReference type="Gene3D" id="3.40.630.10">
    <property type="entry name" value="Zn peptidases"/>
    <property type="match status" value="1"/>
</dbReference>
<dbReference type="AlphaFoldDB" id="A0A644VDL5"/>
<feature type="domain" description="Peptidase M28" evidence="1">
    <location>
        <begin position="3"/>
        <end position="161"/>
    </location>
</feature>
<name>A0A644VDL5_9ZZZZ</name>
<comment type="caution">
    <text evidence="2">The sequence shown here is derived from an EMBL/GenBank/DDBJ whole genome shotgun (WGS) entry which is preliminary data.</text>
</comment>
<accession>A0A644VDL5</accession>
<evidence type="ECO:0000313" key="2">
    <source>
        <dbReference type="EMBL" id="MPL89418.1"/>
    </source>
</evidence>
<dbReference type="Pfam" id="PF04389">
    <property type="entry name" value="Peptidase_M28"/>
    <property type="match status" value="1"/>
</dbReference>
<sequence length="177" mass="20171">MVTLANLFYQLRNSPVHLRHNIIFLMLDGKENNMAGSEEFIKNLPVHPSKILFNLNIDQIGTTFAPPGSAENYILIVGDKKGREMARAKASNARRDSGNMIEPDFTFYGSPAFAELFFKTSDQYSFSKKGIPSVLVTSGIHMHTYKTTDDHYFINYPVMSNRTKFLFHLIYQISSSY</sequence>
<gene>
    <name evidence="2" type="ORF">SDC9_35452</name>
</gene>
<reference evidence="2" key="1">
    <citation type="submission" date="2019-08" db="EMBL/GenBank/DDBJ databases">
        <authorList>
            <person name="Kucharzyk K."/>
            <person name="Murdoch R.W."/>
            <person name="Higgins S."/>
            <person name="Loffler F."/>
        </authorList>
    </citation>
    <scope>NUCLEOTIDE SEQUENCE</scope>
</reference>
<dbReference type="InterPro" id="IPR007484">
    <property type="entry name" value="Peptidase_M28"/>
</dbReference>
<dbReference type="EMBL" id="VSSQ01000279">
    <property type="protein sequence ID" value="MPL89418.1"/>
    <property type="molecule type" value="Genomic_DNA"/>
</dbReference>
<dbReference type="SUPFAM" id="SSF53187">
    <property type="entry name" value="Zn-dependent exopeptidases"/>
    <property type="match status" value="1"/>
</dbReference>
<organism evidence="2">
    <name type="scientific">bioreactor metagenome</name>
    <dbReference type="NCBI Taxonomy" id="1076179"/>
    <lineage>
        <taxon>unclassified sequences</taxon>
        <taxon>metagenomes</taxon>
        <taxon>ecological metagenomes</taxon>
    </lineage>
</organism>
<protein>
    <recommendedName>
        <fullName evidence="1">Peptidase M28 domain-containing protein</fullName>
    </recommendedName>
</protein>
<proteinExistence type="predicted"/>